<evidence type="ECO:0000256" key="1">
    <source>
        <dbReference type="SAM" id="Phobius"/>
    </source>
</evidence>
<dbReference type="PANTHER" id="PTHR40034">
    <property type="entry name" value="BSL5891 PROTEIN"/>
    <property type="match status" value="1"/>
</dbReference>
<sequence>MPPISKNTGAEPVQESLQHPAVHDFRRRSAGKTLNLLLLLPFLGLLWPPLYARSEPQLLGFPFFYWYQFLWVILSAIITGFVYLATHRR</sequence>
<comment type="caution">
    <text evidence="2">The sequence shown here is derived from an EMBL/GenBank/DDBJ whole genome shotgun (WGS) entry which is preliminary data.</text>
</comment>
<proteinExistence type="predicted"/>
<feature type="transmembrane region" description="Helical" evidence="1">
    <location>
        <begin position="64"/>
        <end position="85"/>
    </location>
</feature>
<dbReference type="InterPro" id="IPR021741">
    <property type="entry name" value="DUF3311"/>
</dbReference>
<reference evidence="2 3" key="1">
    <citation type="submission" date="2019-07" db="EMBL/GenBank/DDBJ databases">
        <title>Genomic Encyclopedia of Archaeal and Bacterial Type Strains, Phase II (KMG-II): from individual species to whole genera.</title>
        <authorList>
            <person name="Goeker M."/>
        </authorList>
    </citation>
    <scope>NUCLEOTIDE SEQUENCE [LARGE SCALE GENOMIC DNA]</scope>
    <source>
        <strain evidence="2 3">ATCC BAA-1139</strain>
    </source>
</reference>
<keyword evidence="1" id="KW-0812">Transmembrane</keyword>
<dbReference type="Pfam" id="PF11755">
    <property type="entry name" value="DUF3311"/>
    <property type="match status" value="1"/>
</dbReference>
<evidence type="ECO:0000313" key="2">
    <source>
        <dbReference type="EMBL" id="TWJ16570.1"/>
    </source>
</evidence>
<dbReference type="Proteomes" id="UP000319449">
    <property type="component" value="Unassembled WGS sequence"/>
</dbReference>
<keyword evidence="1" id="KW-1133">Transmembrane helix</keyword>
<dbReference type="AlphaFoldDB" id="A0A562VF97"/>
<name>A0A562VF97_9BACT</name>
<evidence type="ECO:0000313" key="3">
    <source>
        <dbReference type="Proteomes" id="UP000319449"/>
    </source>
</evidence>
<feature type="transmembrane region" description="Helical" evidence="1">
    <location>
        <begin position="34"/>
        <end position="52"/>
    </location>
</feature>
<protein>
    <submittedName>
        <fullName evidence="2">Uncharacterized protein DUF3311</fullName>
    </submittedName>
</protein>
<accession>A0A562VF97</accession>
<dbReference type="OrthoDB" id="123261at2"/>
<keyword evidence="3" id="KW-1185">Reference proteome</keyword>
<dbReference type="EMBL" id="VLLN01000026">
    <property type="protein sequence ID" value="TWJ16570.1"/>
    <property type="molecule type" value="Genomic_DNA"/>
</dbReference>
<dbReference type="PANTHER" id="PTHR40034:SF1">
    <property type="entry name" value="BSL5891 PROTEIN"/>
    <property type="match status" value="1"/>
</dbReference>
<organism evidence="2 3">
    <name type="scientific">Geobacter argillaceus</name>
    <dbReference type="NCBI Taxonomy" id="345631"/>
    <lineage>
        <taxon>Bacteria</taxon>
        <taxon>Pseudomonadati</taxon>
        <taxon>Thermodesulfobacteriota</taxon>
        <taxon>Desulfuromonadia</taxon>
        <taxon>Geobacterales</taxon>
        <taxon>Geobacteraceae</taxon>
        <taxon>Geobacter</taxon>
    </lineage>
</organism>
<keyword evidence="1" id="KW-0472">Membrane</keyword>
<gene>
    <name evidence="2" type="ORF">JN12_03325</name>
</gene>